<protein>
    <recommendedName>
        <fullName evidence="5">NAC domain-containing protein</fullName>
    </recommendedName>
</protein>
<dbReference type="EMBL" id="WHWC01000019">
    <property type="protein sequence ID" value="KAG8363437.1"/>
    <property type="molecule type" value="Genomic_DNA"/>
</dbReference>
<dbReference type="PROSITE" id="PS51005">
    <property type="entry name" value="NAC"/>
    <property type="match status" value="1"/>
</dbReference>
<keyword evidence="1" id="KW-0805">Transcription regulation</keyword>
<evidence type="ECO:0000256" key="1">
    <source>
        <dbReference type="ARBA" id="ARBA00023015"/>
    </source>
</evidence>
<keyword evidence="3" id="KW-0804">Transcription</keyword>
<evidence type="ECO:0000256" key="4">
    <source>
        <dbReference type="ARBA" id="ARBA00023242"/>
    </source>
</evidence>
<dbReference type="GO" id="GO:0006355">
    <property type="term" value="P:regulation of DNA-templated transcription"/>
    <property type="evidence" value="ECO:0007669"/>
    <property type="project" value="InterPro"/>
</dbReference>
<dbReference type="Proteomes" id="UP000826271">
    <property type="component" value="Unassembled WGS sequence"/>
</dbReference>
<evidence type="ECO:0000259" key="5">
    <source>
        <dbReference type="PROSITE" id="PS51005"/>
    </source>
</evidence>
<evidence type="ECO:0000313" key="7">
    <source>
        <dbReference type="Proteomes" id="UP000826271"/>
    </source>
</evidence>
<reference evidence="6" key="1">
    <citation type="submission" date="2019-10" db="EMBL/GenBank/DDBJ databases">
        <authorList>
            <person name="Zhang R."/>
            <person name="Pan Y."/>
            <person name="Wang J."/>
            <person name="Ma R."/>
            <person name="Yu S."/>
        </authorList>
    </citation>
    <scope>NUCLEOTIDE SEQUENCE</scope>
    <source>
        <strain evidence="6">LA-IB0</strain>
        <tissue evidence="6">Leaf</tissue>
    </source>
</reference>
<gene>
    <name evidence="6" type="ORF">BUALT_Bualt19G0022500</name>
</gene>
<evidence type="ECO:0000313" key="6">
    <source>
        <dbReference type="EMBL" id="KAG8363437.1"/>
    </source>
</evidence>
<dbReference type="GO" id="GO:0003677">
    <property type="term" value="F:DNA binding"/>
    <property type="evidence" value="ECO:0007669"/>
    <property type="project" value="UniProtKB-KW"/>
</dbReference>
<dbReference type="PANTHER" id="PTHR31719:SF179">
    <property type="entry name" value="OS08G0148400 PROTEIN"/>
    <property type="match status" value="1"/>
</dbReference>
<comment type="caution">
    <text evidence="6">The sequence shown here is derived from an EMBL/GenBank/DDBJ whole genome shotgun (WGS) entry which is preliminary data.</text>
</comment>
<accession>A0AAV6W860</accession>
<dbReference type="Pfam" id="PF02365">
    <property type="entry name" value="NAM"/>
    <property type="match status" value="1"/>
</dbReference>
<dbReference type="SUPFAM" id="SSF101941">
    <property type="entry name" value="NAC domain"/>
    <property type="match status" value="1"/>
</dbReference>
<dbReference type="InterPro" id="IPR036093">
    <property type="entry name" value="NAC_dom_sf"/>
</dbReference>
<name>A0AAV6W860_9LAMI</name>
<dbReference type="PANTHER" id="PTHR31719">
    <property type="entry name" value="NAC TRANSCRIPTION FACTOR 56"/>
    <property type="match status" value="1"/>
</dbReference>
<proteinExistence type="predicted"/>
<evidence type="ECO:0000256" key="2">
    <source>
        <dbReference type="ARBA" id="ARBA00023125"/>
    </source>
</evidence>
<sequence>MDSKNTPAVNNHKEETIAGATILEETNIKLPEFGLANRYPKGFRFKPTDEELIVHYLEKRIKSTKTNPFDEIIYDADVYHDSPQALAEIFPSLGGNEWYFFTPRKRKYRNGTRPNRAADTGFWKATGADKNIVIDGKKIGFRKALVFFEGKPSKDLGNKKSNWIMHEYRVNQPHRSKTNPDDMRLDDWVLCRIYLKATKSSRKRPEVDLVDQSQPEVCPEENTIATDDNYAIIIPENNYVVEQSHDHGVINNFGDYVPQNYENALVQGIPHLLEGSSVAYNNPQINFDHSQNEFHNYGGPILMSQHYGSIPMQNSFDNDYYDQMFGSLGLDDNLGPCDLDALQYYDYSTLEDESIDDVKPNVLDDHNQFMSKRRRL</sequence>
<keyword evidence="7" id="KW-1185">Reference proteome</keyword>
<dbReference type="Gene3D" id="2.170.150.80">
    <property type="entry name" value="NAC domain"/>
    <property type="match status" value="1"/>
</dbReference>
<dbReference type="AlphaFoldDB" id="A0AAV6W860"/>
<evidence type="ECO:0000256" key="3">
    <source>
        <dbReference type="ARBA" id="ARBA00023163"/>
    </source>
</evidence>
<feature type="domain" description="NAC" evidence="5">
    <location>
        <begin position="39"/>
        <end position="196"/>
    </location>
</feature>
<keyword evidence="2" id="KW-0238">DNA-binding</keyword>
<organism evidence="6 7">
    <name type="scientific">Buddleja alternifolia</name>
    <dbReference type="NCBI Taxonomy" id="168488"/>
    <lineage>
        <taxon>Eukaryota</taxon>
        <taxon>Viridiplantae</taxon>
        <taxon>Streptophyta</taxon>
        <taxon>Embryophyta</taxon>
        <taxon>Tracheophyta</taxon>
        <taxon>Spermatophyta</taxon>
        <taxon>Magnoliopsida</taxon>
        <taxon>eudicotyledons</taxon>
        <taxon>Gunneridae</taxon>
        <taxon>Pentapetalae</taxon>
        <taxon>asterids</taxon>
        <taxon>lamiids</taxon>
        <taxon>Lamiales</taxon>
        <taxon>Scrophulariaceae</taxon>
        <taxon>Buddlejeae</taxon>
        <taxon>Buddleja</taxon>
    </lineage>
</organism>
<dbReference type="InterPro" id="IPR003441">
    <property type="entry name" value="NAC-dom"/>
</dbReference>
<keyword evidence="4" id="KW-0539">Nucleus</keyword>